<accession>A0ABW3LL84</accession>
<dbReference type="InterPro" id="IPR009920">
    <property type="entry name" value="HEPPP_synth_su1"/>
</dbReference>
<reference evidence="2" key="1">
    <citation type="journal article" date="2019" name="Int. J. Syst. Evol. Microbiol.">
        <title>The Global Catalogue of Microorganisms (GCM) 10K type strain sequencing project: providing services to taxonomists for standard genome sequencing and annotation.</title>
        <authorList>
            <consortium name="The Broad Institute Genomics Platform"/>
            <consortium name="The Broad Institute Genome Sequencing Center for Infectious Disease"/>
            <person name="Wu L."/>
            <person name="Ma J."/>
        </authorList>
    </citation>
    <scope>NUCLEOTIDE SEQUENCE [LARGE SCALE GENOMIC DNA]</scope>
    <source>
        <strain evidence="2">CCUG 56754</strain>
    </source>
</reference>
<proteinExistence type="predicted"/>
<gene>
    <name evidence="1" type="ORF">ACFQ3N_09845</name>
</gene>
<sequence length="256" mass="29934">MDINDMKQMIEEKLQHTYLDKYIKKPKIDEEKLLILTAIINNTNLPDIKKKQYIITTMLVQIALDTHDLVSNTNGSDGKKPKQLTVLAGDYYSGLYYFLLSEIEDFRMIEILASAIKEINEYKMKIYYREPQSIHEFFRNVKKVESTLVLYVADFLQQAKMKNISEEWLFVNKLIQEKNQVRAVGFSPLFEDWLHEAPKENYNSLLFKVETIIQEKIVDMKNYFSNGTLSRSSFTIFTTPLVKDILTKETSAVEEG</sequence>
<dbReference type="Pfam" id="PF07307">
    <property type="entry name" value="HEPPP_synt_1"/>
    <property type="match status" value="1"/>
</dbReference>
<dbReference type="Proteomes" id="UP001597040">
    <property type="component" value="Unassembled WGS sequence"/>
</dbReference>
<protein>
    <submittedName>
        <fullName evidence="1">Heptaprenyl diphosphate synthase component 1</fullName>
    </submittedName>
</protein>
<evidence type="ECO:0000313" key="2">
    <source>
        <dbReference type="Proteomes" id="UP001597040"/>
    </source>
</evidence>
<organism evidence="1 2">
    <name type="scientific">Virgibacillus byunsanensis</name>
    <dbReference type="NCBI Taxonomy" id="570945"/>
    <lineage>
        <taxon>Bacteria</taxon>
        <taxon>Bacillati</taxon>
        <taxon>Bacillota</taxon>
        <taxon>Bacilli</taxon>
        <taxon>Bacillales</taxon>
        <taxon>Bacillaceae</taxon>
        <taxon>Virgibacillus</taxon>
    </lineage>
</organism>
<evidence type="ECO:0000313" key="1">
    <source>
        <dbReference type="EMBL" id="MFD1038690.1"/>
    </source>
</evidence>
<comment type="caution">
    <text evidence="1">The sequence shown here is derived from an EMBL/GenBank/DDBJ whole genome shotgun (WGS) entry which is preliminary data.</text>
</comment>
<dbReference type="Gene3D" id="1.20.120.1450">
    <property type="match status" value="1"/>
</dbReference>
<dbReference type="RefSeq" id="WP_390361901.1">
    <property type="nucleotide sequence ID" value="NZ_JBHTKJ010000023.1"/>
</dbReference>
<dbReference type="EMBL" id="JBHTKJ010000023">
    <property type="protein sequence ID" value="MFD1038690.1"/>
    <property type="molecule type" value="Genomic_DNA"/>
</dbReference>
<keyword evidence="2" id="KW-1185">Reference proteome</keyword>
<name>A0ABW3LL84_9BACI</name>